<name>A0ABW2U199_9BACT</name>
<dbReference type="EMBL" id="JBHTEK010000001">
    <property type="protein sequence ID" value="MFC7667110.1"/>
    <property type="molecule type" value="Genomic_DNA"/>
</dbReference>
<comment type="caution">
    <text evidence="2">The sequence shown here is derived from an EMBL/GenBank/DDBJ whole genome shotgun (WGS) entry which is preliminary data.</text>
</comment>
<evidence type="ECO:0000256" key="1">
    <source>
        <dbReference type="SAM" id="MobiDB-lite"/>
    </source>
</evidence>
<gene>
    <name evidence="2" type="ORF">ACFQT0_06520</name>
</gene>
<evidence type="ECO:0000313" key="3">
    <source>
        <dbReference type="Proteomes" id="UP001596513"/>
    </source>
</evidence>
<reference evidence="3" key="1">
    <citation type="journal article" date="2019" name="Int. J. Syst. Evol. Microbiol.">
        <title>The Global Catalogue of Microorganisms (GCM) 10K type strain sequencing project: providing services to taxonomists for standard genome sequencing and annotation.</title>
        <authorList>
            <consortium name="The Broad Institute Genomics Platform"/>
            <consortium name="The Broad Institute Genome Sequencing Center for Infectious Disease"/>
            <person name="Wu L."/>
            <person name="Ma J."/>
        </authorList>
    </citation>
    <scope>NUCLEOTIDE SEQUENCE [LARGE SCALE GENOMIC DNA]</scope>
    <source>
        <strain evidence="3">JCM 19635</strain>
    </source>
</reference>
<sequence length="86" mass="9419">MREGFAGIPQAFRSLLQLPLRGLHYDYGMLHLLKAEPHTFDREDLSILQTFTSQAVLSIENLEPGAHVAGKPAHPGRAENRLSGAG</sequence>
<dbReference type="Proteomes" id="UP001596513">
    <property type="component" value="Unassembled WGS sequence"/>
</dbReference>
<dbReference type="InterPro" id="IPR029016">
    <property type="entry name" value="GAF-like_dom_sf"/>
</dbReference>
<keyword evidence="3" id="KW-1185">Reference proteome</keyword>
<organism evidence="2 3">
    <name type="scientific">Hymenobacter humi</name>
    <dbReference type="NCBI Taxonomy" id="1411620"/>
    <lineage>
        <taxon>Bacteria</taxon>
        <taxon>Pseudomonadati</taxon>
        <taxon>Bacteroidota</taxon>
        <taxon>Cytophagia</taxon>
        <taxon>Cytophagales</taxon>
        <taxon>Hymenobacteraceae</taxon>
        <taxon>Hymenobacter</taxon>
    </lineage>
</organism>
<proteinExistence type="predicted"/>
<evidence type="ECO:0000313" key="2">
    <source>
        <dbReference type="EMBL" id="MFC7667110.1"/>
    </source>
</evidence>
<accession>A0ABW2U199</accession>
<dbReference type="RefSeq" id="WP_380201373.1">
    <property type="nucleotide sequence ID" value="NZ_JBHTEK010000001.1"/>
</dbReference>
<dbReference type="SUPFAM" id="SSF55781">
    <property type="entry name" value="GAF domain-like"/>
    <property type="match status" value="1"/>
</dbReference>
<protein>
    <recommendedName>
        <fullName evidence="4">GAF domain-containing protein</fullName>
    </recommendedName>
</protein>
<evidence type="ECO:0008006" key="4">
    <source>
        <dbReference type="Google" id="ProtNLM"/>
    </source>
</evidence>
<dbReference type="Gene3D" id="3.30.450.40">
    <property type="match status" value="1"/>
</dbReference>
<feature type="region of interest" description="Disordered" evidence="1">
    <location>
        <begin position="66"/>
        <end position="86"/>
    </location>
</feature>